<dbReference type="GO" id="GO:0004049">
    <property type="term" value="F:anthranilate synthase activity"/>
    <property type="evidence" value="ECO:0007669"/>
    <property type="project" value="UniProtKB-EC"/>
</dbReference>
<dbReference type="Pfam" id="PF00117">
    <property type="entry name" value="GATase"/>
    <property type="match status" value="1"/>
</dbReference>
<evidence type="ECO:0000256" key="2">
    <source>
        <dbReference type="ARBA" id="ARBA00011743"/>
    </source>
</evidence>
<evidence type="ECO:0000256" key="3">
    <source>
        <dbReference type="ARBA" id="ARBA00012266"/>
    </source>
</evidence>
<comment type="subunit">
    <text evidence="2">Tetramer of two components I and two components II.</text>
</comment>
<accession>A0A1G4NU96</accession>
<dbReference type="PROSITE" id="PS51273">
    <property type="entry name" value="GATASE_TYPE_1"/>
    <property type="match status" value="1"/>
</dbReference>
<evidence type="ECO:0000256" key="5">
    <source>
        <dbReference type="ARBA" id="ARBA00022822"/>
    </source>
</evidence>
<evidence type="ECO:0000256" key="4">
    <source>
        <dbReference type="ARBA" id="ARBA00020654"/>
    </source>
</evidence>
<evidence type="ECO:0000259" key="8">
    <source>
        <dbReference type="Pfam" id="PF00117"/>
    </source>
</evidence>
<dbReference type="AlphaFoldDB" id="A0A1G4NU96"/>
<dbReference type="InterPro" id="IPR017926">
    <property type="entry name" value="GATASE"/>
</dbReference>
<name>A0A1G4NU96_9FLOR</name>
<dbReference type="SUPFAM" id="SSF52317">
    <property type="entry name" value="Class I glutamine amidotransferase-like"/>
    <property type="match status" value="1"/>
</dbReference>
<geneLocation type="chloroplast" evidence="9"/>
<protein>
    <recommendedName>
        <fullName evidence="4">Anthranilate synthase component 2</fullName>
        <ecNumber evidence="3">4.1.3.27</ecNumber>
    </recommendedName>
    <alternativeName>
        <fullName evidence="7">Anthranilate synthase, glutamine amidotransferase component</fullName>
    </alternativeName>
</protein>
<keyword evidence="5" id="KW-0822">Tryptophan biosynthesis</keyword>
<dbReference type="FunFam" id="3.40.50.880:FF:000003">
    <property type="entry name" value="Anthranilate synthase component II"/>
    <property type="match status" value="1"/>
</dbReference>
<keyword evidence="9" id="KW-0150">Chloroplast</keyword>
<dbReference type="EC" id="4.1.3.27" evidence="3"/>
<evidence type="ECO:0000256" key="1">
    <source>
        <dbReference type="ARBA" id="ARBA00004873"/>
    </source>
</evidence>
<proteinExistence type="predicted"/>
<evidence type="ECO:0000256" key="7">
    <source>
        <dbReference type="ARBA" id="ARBA00082672"/>
    </source>
</evidence>
<keyword evidence="6" id="KW-0315">Glutamine amidotransferase</keyword>
<reference evidence="9" key="1">
    <citation type="submission" date="2016-10" db="EMBL/GenBank/DDBJ databases">
        <title>Chloroplast genomes as a tool to resolve red algal phylogenies: a case study in the Nemaliales.</title>
        <authorList>
            <person name="Costa J.F."/>
            <person name="Lin S.M."/>
            <person name="Macaya E.C."/>
            <person name="Fernandez-Garcia C."/>
            <person name="Verbruggen H."/>
        </authorList>
    </citation>
    <scope>NUCLEOTIDE SEQUENCE</scope>
    <source>
        <strain evidence="9">HV00480</strain>
    </source>
</reference>
<dbReference type="RefSeq" id="YP_009313815.1">
    <property type="nucleotide sequence ID" value="NC_031659.1"/>
</dbReference>
<feature type="domain" description="Glutamine amidotransferase" evidence="8">
    <location>
        <begin position="3"/>
        <end position="188"/>
    </location>
</feature>
<dbReference type="NCBIfam" id="TIGR00566">
    <property type="entry name" value="trpG_papA"/>
    <property type="match status" value="1"/>
</dbReference>
<dbReference type="CDD" id="cd01743">
    <property type="entry name" value="GATase1_Anthranilate_Synthase"/>
    <property type="match status" value="1"/>
</dbReference>
<dbReference type="InterPro" id="IPR050472">
    <property type="entry name" value="Anth_synth/Amidotransfase"/>
</dbReference>
<keyword evidence="9" id="KW-0934">Plastid</keyword>
<reference evidence="9" key="2">
    <citation type="submission" date="2016-10" db="EMBL/GenBank/DDBJ databases">
        <authorList>
            <person name="de Groot N.N."/>
        </authorList>
    </citation>
    <scope>NUCLEOTIDE SEQUENCE</scope>
    <source>
        <strain evidence="9">HV00480</strain>
    </source>
</reference>
<dbReference type="InterPro" id="IPR006221">
    <property type="entry name" value="TrpG/PapA_dom"/>
</dbReference>
<dbReference type="PANTHER" id="PTHR43418:SF4">
    <property type="entry name" value="MULTIFUNCTIONAL TRYPTOPHAN BIOSYNTHESIS PROTEIN"/>
    <property type="match status" value="1"/>
</dbReference>
<dbReference type="GeneID" id="29999102"/>
<dbReference type="PRINTS" id="PR00097">
    <property type="entry name" value="ANTSNTHASEII"/>
</dbReference>
<keyword evidence="5" id="KW-0028">Amino-acid biosynthesis</keyword>
<evidence type="ECO:0000313" key="9">
    <source>
        <dbReference type="EMBL" id="SCW22069.1"/>
    </source>
</evidence>
<dbReference type="PANTHER" id="PTHR43418">
    <property type="entry name" value="MULTIFUNCTIONAL TRYPTOPHAN BIOSYNTHESIS PROTEIN-RELATED"/>
    <property type="match status" value="1"/>
</dbReference>
<dbReference type="PRINTS" id="PR00099">
    <property type="entry name" value="CPSGATASE"/>
</dbReference>
<organism evidence="9">
    <name type="scientific">Hommersandiophycus borowitzkae</name>
    <dbReference type="NCBI Taxonomy" id="268573"/>
    <lineage>
        <taxon>Eukaryota</taxon>
        <taxon>Rhodophyta</taxon>
        <taxon>Florideophyceae</taxon>
        <taxon>Nemaliophycidae</taxon>
        <taxon>Nemaliales</taxon>
        <taxon>Liagoraceae</taxon>
        <taxon>Hommersandiophycus</taxon>
    </lineage>
</organism>
<keyword evidence="5" id="KW-0057">Aromatic amino acid biosynthesis</keyword>
<gene>
    <name evidence="9" type="primary">trpG</name>
    <name evidence="9" type="ORF">HV00480_9</name>
</gene>
<sequence>MILIIDNYDSFTYNLAQYVNELGVETKVYRNDSITVQQIQTMSPSAIIISPGPGAPSMSKVSLDIIRNLYQDFPILGVCLGHQAIGAIFGNNIIHATYPIHGKTSVVYHDGKGLFHLLPNPLTVTRYHSLIIDSDKVSSDLEITAWTDKGDIMACQHKKYSKVQGIQFHPESLWTSHGRQILKNFLRDID</sequence>
<dbReference type="PRINTS" id="PR00096">
    <property type="entry name" value="GATASE"/>
</dbReference>
<dbReference type="Gene3D" id="3.40.50.880">
    <property type="match status" value="1"/>
</dbReference>
<dbReference type="EMBL" id="LT622867">
    <property type="protein sequence ID" value="SCW22069.1"/>
    <property type="molecule type" value="Genomic_DNA"/>
</dbReference>
<evidence type="ECO:0000256" key="6">
    <source>
        <dbReference type="ARBA" id="ARBA00022962"/>
    </source>
</evidence>
<dbReference type="GO" id="GO:0000162">
    <property type="term" value="P:L-tryptophan biosynthetic process"/>
    <property type="evidence" value="ECO:0007669"/>
    <property type="project" value="UniProtKB-KW"/>
</dbReference>
<dbReference type="InterPro" id="IPR029062">
    <property type="entry name" value="Class_I_gatase-like"/>
</dbReference>
<comment type="pathway">
    <text evidence="1">Amino-acid biosynthesis; L-tryptophan biosynthesis; L-tryptophan from chorismate: step 1/5.</text>
</comment>
<dbReference type="GO" id="GO:0005829">
    <property type="term" value="C:cytosol"/>
    <property type="evidence" value="ECO:0007669"/>
    <property type="project" value="TreeGrafter"/>
</dbReference>